<accession>A0A831PNG5</accession>
<evidence type="ECO:0000313" key="1">
    <source>
        <dbReference type="EMBL" id="HDR46762.1"/>
    </source>
</evidence>
<organism evidence="1">
    <name type="scientific">Geoalkalibacter subterraneus</name>
    <dbReference type="NCBI Taxonomy" id="483547"/>
    <lineage>
        <taxon>Bacteria</taxon>
        <taxon>Pseudomonadati</taxon>
        <taxon>Thermodesulfobacteriota</taxon>
        <taxon>Desulfuromonadia</taxon>
        <taxon>Desulfuromonadales</taxon>
        <taxon>Geoalkalibacteraceae</taxon>
        <taxon>Geoalkalibacter</taxon>
    </lineage>
</organism>
<comment type="caution">
    <text evidence="1">The sequence shown here is derived from an EMBL/GenBank/DDBJ whole genome shotgun (WGS) entry which is preliminary data.</text>
</comment>
<dbReference type="EMBL" id="DSDO01000247">
    <property type="protein sequence ID" value="HDR46762.1"/>
    <property type="molecule type" value="Genomic_DNA"/>
</dbReference>
<feature type="non-terminal residue" evidence="1">
    <location>
        <position position="575"/>
    </location>
</feature>
<protein>
    <submittedName>
        <fullName evidence="1">Uncharacterized protein</fullName>
    </submittedName>
</protein>
<sequence length="575" mass="65055">MSPHLEQFARQLKSWAQDIIDHGRTPFRRVDCLPAIVTEAGVVRPPLIFWINRQSMMAGGIVLLPDNNLANELERGRHCAEALGLGHFVTWETERVRLWRTGTDAISEEKCFLLPGTDHPDFFRHLLRDLIDALKIPAVTGAVPQGQLSHHYFHNLFNIAEELALPALTDAFRSQRAEELEGMAFDVDQRALEANRLLLLQLLTALRFGLLPDPLLPEDLGEVITTALKHAPEPFNTSLINRWDAAPLSLPNETAVCYHHLLLRLQQLRWTTPAQRMKQSLVNLLALWYPKNGNSQMENVEVLLYPRTPATAPNLRAVLSDSPLLLAVTAIARELAGLPQPVFCYDSLMSLTPETIWPGNLSAWLLSPIPVSRNERARFGARLRTSWPHRNFKVLTDQPRWKWQLIHLLGISQPHQRLQIQCPVALVEIAADDPLWTLLCEHFHLREIVKIGHNLCLLLSRSPLNTKPTLIKADPDKPGEPLVFTEPEQFRRHLINALQLPALGSGKEIPTGKATIHASKNVKQHIIEQLQIHGVPNFPDQYLYFLDHPDMLSYAITPPLRVVSRLLGQFDMVDG</sequence>
<gene>
    <name evidence="1" type="ORF">ENN94_03575</name>
</gene>
<proteinExistence type="predicted"/>
<name>A0A831PNG5_9BACT</name>
<dbReference type="Proteomes" id="UP000886162">
    <property type="component" value="Unassembled WGS sequence"/>
</dbReference>
<dbReference type="AlphaFoldDB" id="A0A831PNG5"/>
<reference evidence="1" key="1">
    <citation type="journal article" date="2020" name="mSystems">
        <title>Genome- and Community-Level Interaction Insights into Carbon Utilization and Element Cycling Functions of Hydrothermarchaeota in Hydrothermal Sediment.</title>
        <authorList>
            <person name="Zhou Z."/>
            <person name="Liu Y."/>
            <person name="Xu W."/>
            <person name="Pan J."/>
            <person name="Luo Z.H."/>
            <person name="Li M."/>
        </authorList>
    </citation>
    <scope>NUCLEOTIDE SEQUENCE [LARGE SCALE GENOMIC DNA]</scope>
    <source>
        <strain evidence="1">SpSt-1220</strain>
    </source>
</reference>